<accession>A0ABC8RP33</accession>
<sequence>MQVCVLCYQPSMWNGGPSPLVPCLVVAVLSLVVFGETIQYVADWVTQLFEMAAEDFTMLLLPLLILLLIHFLNKFFPTLNVFSAANQQSSSSGHDAEGLGFGSLLLFLAFIFLCNVL</sequence>
<reference evidence="2 3" key="1">
    <citation type="submission" date="2024-02" db="EMBL/GenBank/DDBJ databases">
        <authorList>
            <person name="Vignale AGUSTIN F."/>
            <person name="Sosa J E."/>
            <person name="Modenutti C."/>
        </authorList>
    </citation>
    <scope>NUCLEOTIDE SEQUENCE [LARGE SCALE GENOMIC DNA]</scope>
</reference>
<evidence type="ECO:0000313" key="2">
    <source>
        <dbReference type="EMBL" id="CAK9144804.1"/>
    </source>
</evidence>
<proteinExistence type="predicted"/>
<evidence type="ECO:0000256" key="1">
    <source>
        <dbReference type="SAM" id="Phobius"/>
    </source>
</evidence>
<feature type="transmembrane region" description="Helical" evidence="1">
    <location>
        <begin position="19"/>
        <end position="35"/>
    </location>
</feature>
<name>A0ABC8RP33_9AQUA</name>
<feature type="transmembrane region" description="Helical" evidence="1">
    <location>
        <begin position="56"/>
        <end position="76"/>
    </location>
</feature>
<organism evidence="2 3">
    <name type="scientific">Ilex paraguariensis</name>
    <name type="common">yerba mate</name>
    <dbReference type="NCBI Taxonomy" id="185542"/>
    <lineage>
        <taxon>Eukaryota</taxon>
        <taxon>Viridiplantae</taxon>
        <taxon>Streptophyta</taxon>
        <taxon>Embryophyta</taxon>
        <taxon>Tracheophyta</taxon>
        <taxon>Spermatophyta</taxon>
        <taxon>Magnoliopsida</taxon>
        <taxon>eudicotyledons</taxon>
        <taxon>Gunneridae</taxon>
        <taxon>Pentapetalae</taxon>
        <taxon>asterids</taxon>
        <taxon>campanulids</taxon>
        <taxon>Aquifoliales</taxon>
        <taxon>Aquifoliaceae</taxon>
        <taxon>Ilex</taxon>
    </lineage>
</organism>
<evidence type="ECO:0000313" key="3">
    <source>
        <dbReference type="Proteomes" id="UP001642360"/>
    </source>
</evidence>
<comment type="caution">
    <text evidence="2">The sequence shown here is derived from an EMBL/GenBank/DDBJ whole genome shotgun (WGS) entry which is preliminary data.</text>
</comment>
<keyword evidence="3" id="KW-1185">Reference proteome</keyword>
<dbReference type="AlphaFoldDB" id="A0ABC8RP33"/>
<protein>
    <submittedName>
        <fullName evidence="2">Uncharacterized protein</fullName>
    </submittedName>
</protein>
<keyword evidence="1" id="KW-0472">Membrane</keyword>
<feature type="transmembrane region" description="Helical" evidence="1">
    <location>
        <begin position="96"/>
        <end position="116"/>
    </location>
</feature>
<dbReference type="Proteomes" id="UP001642360">
    <property type="component" value="Unassembled WGS sequence"/>
</dbReference>
<keyword evidence="1" id="KW-0812">Transmembrane</keyword>
<keyword evidence="1" id="KW-1133">Transmembrane helix</keyword>
<gene>
    <name evidence="2" type="ORF">ILEXP_LOCUS12578</name>
</gene>
<dbReference type="EMBL" id="CAUOFW020001425">
    <property type="protein sequence ID" value="CAK9144804.1"/>
    <property type="molecule type" value="Genomic_DNA"/>
</dbReference>